<dbReference type="SMART" id="SM00091">
    <property type="entry name" value="PAS"/>
    <property type="match status" value="2"/>
</dbReference>
<dbReference type="InterPro" id="IPR000014">
    <property type="entry name" value="PAS"/>
</dbReference>
<dbReference type="InterPro" id="IPR003607">
    <property type="entry name" value="HD/PDEase_dom"/>
</dbReference>
<dbReference type="CDD" id="cd00130">
    <property type="entry name" value="PAS"/>
    <property type="match status" value="2"/>
</dbReference>
<dbReference type="PANTHER" id="PTHR44757:SF4">
    <property type="entry name" value="DIGUANYLATE CYCLASE DGCE-RELATED"/>
    <property type="match status" value="1"/>
</dbReference>
<dbReference type="PROSITE" id="PS50112">
    <property type="entry name" value="PAS"/>
    <property type="match status" value="2"/>
</dbReference>
<dbReference type="SMART" id="SM00267">
    <property type="entry name" value="GGDEF"/>
    <property type="match status" value="1"/>
</dbReference>
<dbReference type="RefSeq" id="WP_238457092.1">
    <property type="nucleotide sequence ID" value="NZ_FQUY01000052.1"/>
</dbReference>
<dbReference type="InterPro" id="IPR037522">
    <property type="entry name" value="HD_GYP_dom"/>
</dbReference>
<dbReference type="Gene3D" id="3.30.70.270">
    <property type="match status" value="1"/>
</dbReference>
<dbReference type="EMBL" id="FQUY01000052">
    <property type="protein sequence ID" value="SHF65438.1"/>
    <property type="molecule type" value="Genomic_DNA"/>
</dbReference>
<dbReference type="Proteomes" id="UP000184148">
    <property type="component" value="Unassembled WGS sequence"/>
</dbReference>
<feature type="domain" description="GGDEF" evidence="3">
    <location>
        <begin position="294"/>
        <end position="424"/>
    </location>
</feature>
<dbReference type="PROSITE" id="PS50113">
    <property type="entry name" value="PAC"/>
    <property type="match status" value="1"/>
</dbReference>
<dbReference type="CDD" id="cd01949">
    <property type="entry name" value="GGDEF"/>
    <property type="match status" value="1"/>
</dbReference>
<dbReference type="InterPro" id="IPR052155">
    <property type="entry name" value="Biofilm_reg_signaling"/>
</dbReference>
<dbReference type="InterPro" id="IPR029787">
    <property type="entry name" value="Nucleotide_cyclase"/>
</dbReference>
<protein>
    <submittedName>
        <fullName evidence="5">PAS domain S-box-containing protein/diguanylate cyclase (GGDEF) domain-containing protein</fullName>
    </submittedName>
</protein>
<dbReference type="SUPFAM" id="SSF109604">
    <property type="entry name" value="HD-domain/PDEase-like"/>
    <property type="match status" value="1"/>
</dbReference>
<dbReference type="CDD" id="cd00077">
    <property type="entry name" value="HDc"/>
    <property type="match status" value="1"/>
</dbReference>
<dbReference type="Gene3D" id="1.10.3210.10">
    <property type="entry name" value="Hypothetical protein af1432"/>
    <property type="match status" value="1"/>
</dbReference>
<dbReference type="InterPro" id="IPR000700">
    <property type="entry name" value="PAS-assoc_C"/>
</dbReference>
<dbReference type="Gene3D" id="3.30.450.20">
    <property type="entry name" value="PAS domain"/>
    <property type="match status" value="2"/>
</dbReference>
<reference evidence="6" key="1">
    <citation type="submission" date="2016-11" db="EMBL/GenBank/DDBJ databases">
        <authorList>
            <person name="Varghese N."/>
            <person name="Submissions S."/>
        </authorList>
    </citation>
    <scope>NUCLEOTIDE SEQUENCE [LARGE SCALE GENOMIC DNA]</scope>
    <source>
        <strain evidence="6">DSM 12395</strain>
    </source>
</reference>
<dbReference type="PROSITE" id="PS51832">
    <property type="entry name" value="HD_GYP"/>
    <property type="match status" value="1"/>
</dbReference>
<feature type="domain" description="PAS" evidence="1">
    <location>
        <begin position="13"/>
        <end position="57"/>
    </location>
</feature>
<evidence type="ECO:0000313" key="6">
    <source>
        <dbReference type="Proteomes" id="UP000184148"/>
    </source>
</evidence>
<accession>A0A1M5DED6</accession>
<dbReference type="PROSITE" id="PS50887">
    <property type="entry name" value="GGDEF"/>
    <property type="match status" value="1"/>
</dbReference>
<evidence type="ECO:0000259" key="2">
    <source>
        <dbReference type="PROSITE" id="PS50113"/>
    </source>
</evidence>
<feature type="domain" description="PAC" evidence="2">
    <location>
        <begin position="213"/>
        <end position="265"/>
    </location>
</feature>
<evidence type="ECO:0000259" key="4">
    <source>
        <dbReference type="PROSITE" id="PS51832"/>
    </source>
</evidence>
<name>A0A1M5DED6_9FIRM</name>
<feature type="domain" description="PAS" evidence="1">
    <location>
        <begin position="135"/>
        <end position="208"/>
    </location>
</feature>
<dbReference type="SMART" id="SM00086">
    <property type="entry name" value="PAC"/>
    <property type="match status" value="2"/>
</dbReference>
<dbReference type="InterPro" id="IPR001610">
    <property type="entry name" value="PAC"/>
</dbReference>
<dbReference type="SUPFAM" id="SSF55073">
    <property type="entry name" value="Nucleotide cyclase"/>
    <property type="match status" value="1"/>
</dbReference>
<dbReference type="STRING" id="1121429.SAMN02745133_03178"/>
<dbReference type="InterPro" id="IPR043128">
    <property type="entry name" value="Rev_trsase/Diguanyl_cyclase"/>
</dbReference>
<evidence type="ECO:0000259" key="1">
    <source>
        <dbReference type="PROSITE" id="PS50112"/>
    </source>
</evidence>
<dbReference type="SUPFAM" id="SSF55785">
    <property type="entry name" value="PYP-like sensor domain (PAS domain)"/>
    <property type="match status" value="2"/>
</dbReference>
<dbReference type="InterPro" id="IPR013656">
    <property type="entry name" value="PAS_4"/>
</dbReference>
<feature type="domain" description="HD-GYP" evidence="4">
    <location>
        <begin position="415"/>
        <end position="484"/>
    </location>
</feature>
<dbReference type="InterPro" id="IPR000160">
    <property type="entry name" value="GGDEF_dom"/>
</dbReference>
<dbReference type="PANTHER" id="PTHR44757">
    <property type="entry name" value="DIGUANYLATE CYCLASE DGCP"/>
    <property type="match status" value="1"/>
</dbReference>
<sequence length="484" mass="55347">MEEIKTMEEHKLLQRLHATFIEHTAVMLLIEPITGKIVEANPAVCTFYGYTREEILNMHIQDINMLPKEEVERRRLMPLKEKQRYFVFPHRLKSGEIRLVDVYSCPVTYSGEKLLFSIIFDVTDREKYKVELYREKELLRTTLLSIGDGVVTTDQTGRITSMNKVSEEITGWDEEEAKGRLFSEVFKLVNEATGEEIEEPVAKALRTGKTIGLANHTALISKDGRKIPIAYSAAPIKDEKGQTFGVVMVFRDVTREKEQQEKILYLSHHDSLTGLFNRRFMEEQIKRLDMSRELSLTVIMGDVNGLKLVNNVFGHEDGDKLLKKAAETIKESCRKEDIIARWGGDEFLILMPRTSAKTAEEIIERIKNRCLKDSDGPVQLSIAMGYAVKTKASESLWQIVKEAEEWMYRHKLLESKSYHNGIINTLLATLFAKSMETEEHAERLKNYCLTIGREMGLSVKELGELALLAVLHDIGKVGICEFAN</sequence>
<dbReference type="Pfam" id="PF00990">
    <property type="entry name" value="GGDEF"/>
    <property type="match status" value="1"/>
</dbReference>
<dbReference type="Pfam" id="PF13426">
    <property type="entry name" value="PAS_9"/>
    <property type="match status" value="1"/>
</dbReference>
<evidence type="ECO:0000259" key="3">
    <source>
        <dbReference type="PROSITE" id="PS50887"/>
    </source>
</evidence>
<keyword evidence="6" id="KW-1185">Reference proteome</keyword>
<dbReference type="InterPro" id="IPR035965">
    <property type="entry name" value="PAS-like_dom_sf"/>
</dbReference>
<organism evidence="5 6">
    <name type="scientific">Desulforamulus putei DSM 12395</name>
    <dbReference type="NCBI Taxonomy" id="1121429"/>
    <lineage>
        <taxon>Bacteria</taxon>
        <taxon>Bacillati</taxon>
        <taxon>Bacillota</taxon>
        <taxon>Clostridia</taxon>
        <taxon>Eubacteriales</taxon>
        <taxon>Peptococcaceae</taxon>
        <taxon>Desulforamulus</taxon>
    </lineage>
</organism>
<dbReference type="NCBIfam" id="TIGR00254">
    <property type="entry name" value="GGDEF"/>
    <property type="match status" value="1"/>
</dbReference>
<dbReference type="AlphaFoldDB" id="A0A1M5DED6"/>
<proteinExistence type="predicted"/>
<evidence type="ECO:0000313" key="5">
    <source>
        <dbReference type="EMBL" id="SHF65438.1"/>
    </source>
</evidence>
<gene>
    <name evidence="5" type="ORF">SAMN02745133_03178</name>
</gene>
<dbReference type="NCBIfam" id="TIGR00229">
    <property type="entry name" value="sensory_box"/>
    <property type="match status" value="2"/>
</dbReference>
<dbReference type="Pfam" id="PF08448">
    <property type="entry name" value="PAS_4"/>
    <property type="match status" value="1"/>
</dbReference>